<evidence type="ECO:0000313" key="2">
    <source>
        <dbReference type="Proteomes" id="UP000821865"/>
    </source>
</evidence>
<dbReference type="Proteomes" id="UP000821865">
    <property type="component" value="Chromosome 9"/>
</dbReference>
<gene>
    <name evidence="1" type="ORF">HPB49_006604</name>
</gene>
<proteinExistence type="predicted"/>
<sequence length="753" mass="83845">MACAAEEDPGATLSGFARILADTDAGVFGSVQDVLAIFKAADEEFWNLNEPSIRVSPLCTYDADTPCWAVALQLAWNDLFNRRGVEVIQLQKGTLHFRALYIDPEDLWVEDDVKFLCLYLWLLRQHRCISGVVLSVPIVAPRHGPLFLSLLKLTDFVQKCEIHGNDLFRGPSLAGAKPFLTALDSLSRLRELGLSTVHLIDDDVSILARLVERNPFLIALILIDVEMSPLAFSELVGKVVEHKKLQDFRVKTTAQEPESVFTEALSLIGRSETITRLYVHVDRGLVSLLQGLLGNSSLYELTLEPMIHDTQVLRALANFLENNASCKRLKACFNTKKFLDLASALDDMQRIVGGSSLVTLVLSGSVLTPLPASRLADGLALSRTLGELHVDECELTPVEGLSFVTAVKRCLEYGQFQELNVGALSGAPDEQLQLFRHIMDAGVCDKVTVVFNDCLVMPLCEALRRNSTLVNVSLSYDEDIDLEPILLALKNTTRSLERLCINTLQTVRKLGGHFLADLIRRAKSLKVVRLRCCIMPSAAVLILKALSRSRSVVLLTIEHWDWTASVRQAFADMLQLNRSLNRLEFYWSDIDDYEIFKGCLINALSLNLSVSVVKVYHGPERDEAAAHDCGFLPHVQRNEMILAWATDVILRDGMCAEAAAVVDLLRTCEAPLDLLQRSADFSPRTAMNRIHVARMATRTQFYALSSAFRGQRTFVLTSLGQQLFQDLLIFVRHDVLKAVAFIKPRSKATSARD</sequence>
<reference evidence="1" key="1">
    <citation type="submission" date="2020-05" db="EMBL/GenBank/DDBJ databases">
        <title>Large-scale comparative analyses of tick genomes elucidate their genetic diversity and vector capacities.</title>
        <authorList>
            <person name="Jia N."/>
            <person name="Wang J."/>
            <person name="Shi W."/>
            <person name="Du L."/>
            <person name="Sun Y."/>
            <person name="Zhan W."/>
            <person name="Jiang J."/>
            <person name="Wang Q."/>
            <person name="Zhang B."/>
            <person name="Ji P."/>
            <person name="Sakyi L.B."/>
            <person name="Cui X."/>
            <person name="Yuan T."/>
            <person name="Jiang B."/>
            <person name="Yang W."/>
            <person name="Lam T.T.-Y."/>
            <person name="Chang Q."/>
            <person name="Ding S."/>
            <person name="Wang X."/>
            <person name="Zhu J."/>
            <person name="Ruan X."/>
            <person name="Zhao L."/>
            <person name="Wei J."/>
            <person name="Que T."/>
            <person name="Du C."/>
            <person name="Cheng J."/>
            <person name="Dai P."/>
            <person name="Han X."/>
            <person name="Huang E."/>
            <person name="Gao Y."/>
            <person name="Liu J."/>
            <person name="Shao H."/>
            <person name="Ye R."/>
            <person name="Li L."/>
            <person name="Wei W."/>
            <person name="Wang X."/>
            <person name="Wang C."/>
            <person name="Yang T."/>
            <person name="Huo Q."/>
            <person name="Li W."/>
            <person name="Guo W."/>
            <person name="Chen H."/>
            <person name="Zhou L."/>
            <person name="Ni X."/>
            <person name="Tian J."/>
            <person name="Zhou Y."/>
            <person name="Sheng Y."/>
            <person name="Liu T."/>
            <person name="Pan Y."/>
            <person name="Xia L."/>
            <person name="Li J."/>
            <person name="Zhao F."/>
            <person name="Cao W."/>
        </authorList>
    </citation>
    <scope>NUCLEOTIDE SEQUENCE</scope>
    <source>
        <strain evidence="1">Dsil-2018</strain>
    </source>
</reference>
<protein>
    <submittedName>
        <fullName evidence="1">Uncharacterized protein</fullName>
    </submittedName>
</protein>
<evidence type="ECO:0000313" key="1">
    <source>
        <dbReference type="EMBL" id="KAH7933010.1"/>
    </source>
</evidence>
<keyword evidence="2" id="KW-1185">Reference proteome</keyword>
<accession>A0ACB8C2G1</accession>
<dbReference type="EMBL" id="CM023478">
    <property type="protein sequence ID" value="KAH7933010.1"/>
    <property type="molecule type" value="Genomic_DNA"/>
</dbReference>
<name>A0ACB8C2G1_DERSI</name>
<comment type="caution">
    <text evidence="1">The sequence shown here is derived from an EMBL/GenBank/DDBJ whole genome shotgun (WGS) entry which is preliminary data.</text>
</comment>
<organism evidence="1 2">
    <name type="scientific">Dermacentor silvarum</name>
    <name type="common">Tick</name>
    <dbReference type="NCBI Taxonomy" id="543639"/>
    <lineage>
        <taxon>Eukaryota</taxon>
        <taxon>Metazoa</taxon>
        <taxon>Ecdysozoa</taxon>
        <taxon>Arthropoda</taxon>
        <taxon>Chelicerata</taxon>
        <taxon>Arachnida</taxon>
        <taxon>Acari</taxon>
        <taxon>Parasitiformes</taxon>
        <taxon>Ixodida</taxon>
        <taxon>Ixodoidea</taxon>
        <taxon>Ixodidae</taxon>
        <taxon>Rhipicephalinae</taxon>
        <taxon>Dermacentor</taxon>
    </lineage>
</organism>